<feature type="domain" description="CobQ/CobB/MinD/ParA nucleotide binding" evidence="1">
    <location>
        <begin position="27"/>
        <end position="200"/>
    </location>
</feature>
<accession>A0ABX0Z789</accession>
<reference evidence="2 3" key="1">
    <citation type="submission" date="2020-03" db="EMBL/GenBank/DDBJ databases">
        <title>WGS of actinomycetes isolated from Thailand.</title>
        <authorList>
            <person name="Thawai C."/>
        </authorList>
    </citation>
    <scope>NUCLEOTIDE SEQUENCE [LARGE SCALE GENOMIC DNA]</scope>
    <source>
        <strain evidence="2 3">HSS6-12</strain>
    </source>
</reference>
<dbReference type="InterPro" id="IPR027417">
    <property type="entry name" value="P-loop_NTPase"/>
</dbReference>
<dbReference type="InterPro" id="IPR002586">
    <property type="entry name" value="CobQ/CobB/MinD/ParA_Nub-bd_dom"/>
</dbReference>
<sequence>MHPTTALALPANALQARPVPAGLELTVMVACFKGGTGKTTTCWFLLNELANRGYRPLGVDADKTSQSLHQHYRKALDRGEQVPFQVISWPEPTGMIPGITQAVTDYRANALVVDIGGASVTNFHRAGQLCDELLIPLAPTELDMDRLPATMAEAAAVDELYPLNVSVLLVKTKAAANDARIARRDLAALELPVLDTEIPDGVFYGRGPGYVWDDTGRYADVVGEVYPAARKAAA</sequence>
<protein>
    <submittedName>
        <fullName evidence="2">ParA family protein</fullName>
    </submittedName>
</protein>
<dbReference type="RefSeq" id="WP_168002085.1">
    <property type="nucleotide sequence ID" value="NZ_JAATEO010000018.1"/>
</dbReference>
<name>A0ABX0Z789_9ACTN</name>
<dbReference type="Pfam" id="PF01656">
    <property type="entry name" value="CbiA"/>
    <property type="match status" value="1"/>
</dbReference>
<dbReference type="SUPFAM" id="SSF52540">
    <property type="entry name" value="P-loop containing nucleoside triphosphate hydrolases"/>
    <property type="match status" value="1"/>
</dbReference>
<evidence type="ECO:0000313" key="2">
    <source>
        <dbReference type="EMBL" id="NJP33716.1"/>
    </source>
</evidence>
<dbReference type="EMBL" id="JAATEO010000018">
    <property type="protein sequence ID" value="NJP33716.1"/>
    <property type="molecule type" value="Genomic_DNA"/>
</dbReference>
<comment type="caution">
    <text evidence="2">The sequence shown here is derived from an EMBL/GenBank/DDBJ whole genome shotgun (WGS) entry which is preliminary data.</text>
</comment>
<keyword evidence="3" id="KW-1185">Reference proteome</keyword>
<dbReference type="Gene3D" id="3.40.50.300">
    <property type="entry name" value="P-loop containing nucleotide triphosphate hydrolases"/>
    <property type="match status" value="1"/>
</dbReference>
<dbReference type="CDD" id="cd02042">
    <property type="entry name" value="ParAB_family"/>
    <property type="match status" value="1"/>
</dbReference>
<proteinExistence type="predicted"/>
<evidence type="ECO:0000313" key="3">
    <source>
        <dbReference type="Proteomes" id="UP000783871"/>
    </source>
</evidence>
<dbReference type="Proteomes" id="UP000783871">
    <property type="component" value="Unassembled WGS sequence"/>
</dbReference>
<organism evidence="2 3">
    <name type="scientific">Micromonospora thermarum</name>
    <dbReference type="NCBI Taxonomy" id="2720024"/>
    <lineage>
        <taxon>Bacteria</taxon>
        <taxon>Bacillati</taxon>
        <taxon>Actinomycetota</taxon>
        <taxon>Actinomycetes</taxon>
        <taxon>Micromonosporales</taxon>
        <taxon>Micromonosporaceae</taxon>
        <taxon>Micromonospora</taxon>
    </lineage>
</organism>
<gene>
    <name evidence="2" type="ORF">HCJ94_17430</name>
</gene>
<evidence type="ECO:0000259" key="1">
    <source>
        <dbReference type="Pfam" id="PF01656"/>
    </source>
</evidence>